<organism evidence="1 2">
    <name type="scientific">Ensifer adhaerens</name>
    <name type="common">Sinorhizobium morelense</name>
    <dbReference type="NCBI Taxonomy" id="106592"/>
    <lineage>
        <taxon>Bacteria</taxon>
        <taxon>Pseudomonadati</taxon>
        <taxon>Pseudomonadota</taxon>
        <taxon>Alphaproteobacteria</taxon>
        <taxon>Hyphomicrobiales</taxon>
        <taxon>Rhizobiaceae</taxon>
        <taxon>Sinorhizobium/Ensifer group</taxon>
        <taxon>Ensifer</taxon>
    </lineage>
</organism>
<evidence type="ECO:0000313" key="1">
    <source>
        <dbReference type="EMBL" id="KOF22117.1"/>
    </source>
</evidence>
<name>A0A0L8C5C5_ENSAD</name>
<dbReference type="Proteomes" id="UP000037425">
    <property type="component" value="Unassembled WGS sequence"/>
</dbReference>
<gene>
    <name evidence="1" type="ORF">AC244_00685</name>
</gene>
<accession>A0A0L8C5C5</accession>
<dbReference type="EMBL" id="LGAP01000001">
    <property type="protein sequence ID" value="KOF22117.1"/>
    <property type="molecule type" value="Genomic_DNA"/>
</dbReference>
<comment type="caution">
    <text evidence="1">The sequence shown here is derived from an EMBL/GenBank/DDBJ whole genome shotgun (WGS) entry which is preliminary data.</text>
</comment>
<proteinExistence type="predicted"/>
<evidence type="ECO:0000313" key="2">
    <source>
        <dbReference type="Proteomes" id="UP000037425"/>
    </source>
</evidence>
<sequence>MKCLFLIHQQAGRVPQPCCVIGELRDRGNRVGGQAVLEAVKLASEGMFLRQAVPQLQSELAERVLRRRPCSVGEGKAVQPVGAGALKAAILIHVYS</sequence>
<dbReference type="AlphaFoldDB" id="A0A0L8C5C5"/>
<reference evidence="2" key="1">
    <citation type="submission" date="2015-07" db="EMBL/GenBank/DDBJ databases">
        <title>Whole genome sequence of an Ensifer adhaerens strain isolated from a cave pool in the Wind Cave National Park.</title>
        <authorList>
            <person name="Eng W.W.H."/>
            <person name="Gan H.M."/>
            <person name="Barton H.A."/>
            <person name="Savka M.A."/>
        </authorList>
    </citation>
    <scope>NUCLEOTIDE SEQUENCE [LARGE SCALE GENOMIC DNA]</scope>
    <source>
        <strain evidence="2">SD006</strain>
    </source>
</reference>
<protein>
    <submittedName>
        <fullName evidence="1">Uncharacterized protein</fullName>
    </submittedName>
</protein>